<sequence>MELRDFRYVLAVAEELHFGRAAARLHMSQPPLSQRIRDIEETLGTPLFTRTSRRVALTPAGQALADKARHILALADEAAALAKRVGAGLAGRLTLGFVNPAMDAFLAAALPRFRHQAPDVELRLQEMTTPQQTDALAAGRLDLGFIRYAGQDIPGIAITEILREPYILALPSNHPLANNPTPTLADLHNQPLIIPPPAALPALAHAMAAAFAKAGASPIPVQEAASKFTTLGLVAAGLGLALVPASAQVWQRQNVAFRPLAHGLPPVIHAAAIPEGRATAMAERMMDLAREEGKRLGINDKRKSALRRPKGLSPFGNPAWGGQGKGRD</sequence>
<feature type="compositionally biased region" description="Gly residues" evidence="5">
    <location>
        <begin position="319"/>
        <end position="328"/>
    </location>
</feature>
<dbReference type="SUPFAM" id="SSF53850">
    <property type="entry name" value="Periplasmic binding protein-like II"/>
    <property type="match status" value="1"/>
</dbReference>
<reference evidence="7 8" key="1">
    <citation type="submission" date="2012-07" db="EMBL/GenBank/DDBJ databases">
        <title>Draft genome sequence of Desulfovibrio magneticus str. Maddingley MBC34 obtained from a metagenomic sequence of a methanogenic enrichment isolated from coal-seam formation water in Victoria, Australia.</title>
        <authorList>
            <person name="Greenfield P."/>
            <person name="Hendry P."/>
            <person name="Li D."/>
            <person name="Rosewarne C.P."/>
            <person name="Tran-Dinh N."/>
            <person name="Elbourne L.D.H."/>
            <person name="Paulsen I.T."/>
            <person name="Midgley D.J."/>
        </authorList>
    </citation>
    <scope>NUCLEOTIDE SEQUENCE [LARGE SCALE GENOMIC DNA]</scope>
    <source>
        <strain evidence="8">Maddingley MBC34</strain>
    </source>
</reference>
<dbReference type="PATRIC" id="fig|1206767.3.peg.3659"/>
<dbReference type="Gene3D" id="1.10.10.10">
    <property type="entry name" value="Winged helix-like DNA-binding domain superfamily/Winged helix DNA-binding domain"/>
    <property type="match status" value="1"/>
</dbReference>
<comment type="similarity">
    <text evidence="1">Belongs to the LysR transcriptional regulatory family.</text>
</comment>
<accession>K6FG62</accession>
<dbReference type="AlphaFoldDB" id="K6FG62"/>
<dbReference type="GO" id="GO:0003700">
    <property type="term" value="F:DNA-binding transcription factor activity"/>
    <property type="evidence" value="ECO:0007669"/>
    <property type="project" value="InterPro"/>
</dbReference>
<dbReference type="InterPro" id="IPR036390">
    <property type="entry name" value="WH_DNA-bd_sf"/>
</dbReference>
<dbReference type="PANTHER" id="PTHR30346">
    <property type="entry name" value="TRANSCRIPTIONAL DUAL REGULATOR HCAR-RELATED"/>
    <property type="match status" value="1"/>
</dbReference>
<evidence type="ECO:0000256" key="5">
    <source>
        <dbReference type="SAM" id="MobiDB-lite"/>
    </source>
</evidence>
<evidence type="ECO:0000259" key="6">
    <source>
        <dbReference type="PROSITE" id="PS50931"/>
    </source>
</evidence>
<feature type="domain" description="HTH lysR-type" evidence="6">
    <location>
        <begin position="1"/>
        <end position="58"/>
    </location>
</feature>
<keyword evidence="3" id="KW-0238">DNA-binding</keyword>
<evidence type="ECO:0000256" key="4">
    <source>
        <dbReference type="ARBA" id="ARBA00023163"/>
    </source>
</evidence>
<dbReference type="GO" id="GO:0003677">
    <property type="term" value="F:DNA binding"/>
    <property type="evidence" value="ECO:0007669"/>
    <property type="project" value="UniProtKB-KW"/>
</dbReference>
<evidence type="ECO:0000256" key="2">
    <source>
        <dbReference type="ARBA" id="ARBA00023015"/>
    </source>
</evidence>
<dbReference type="Proteomes" id="UP000006272">
    <property type="component" value="Unassembled WGS sequence"/>
</dbReference>
<evidence type="ECO:0000313" key="8">
    <source>
        <dbReference type="Proteomes" id="UP000006272"/>
    </source>
</evidence>
<dbReference type="SUPFAM" id="SSF46785">
    <property type="entry name" value="Winged helix' DNA-binding domain"/>
    <property type="match status" value="1"/>
</dbReference>
<comment type="caution">
    <text evidence="7">The sequence shown here is derived from an EMBL/GenBank/DDBJ whole genome shotgun (WGS) entry which is preliminary data.</text>
</comment>
<dbReference type="InterPro" id="IPR000847">
    <property type="entry name" value="LysR_HTH_N"/>
</dbReference>
<dbReference type="PRINTS" id="PR00039">
    <property type="entry name" value="HTHLYSR"/>
</dbReference>
<name>K6FG62_9BACT</name>
<gene>
    <name evidence="7" type="ORF">B193_3762</name>
</gene>
<evidence type="ECO:0000256" key="1">
    <source>
        <dbReference type="ARBA" id="ARBA00009437"/>
    </source>
</evidence>
<feature type="region of interest" description="Disordered" evidence="5">
    <location>
        <begin position="292"/>
        <end position="328"/>
    </location>
</feature>
<dbReference type="InterPro" id="IPR036388">
    <property type="entry name" value="WH-like_DNA-bd_sf"/>
</dbReference>
<dbReference type="PROSITE" id="PS50931">
    <property type="entry name" value="HTH_LYSR"/>
    <property type="match status" value="1"/>
</dbReference>
<keyword evidence="2" id="KW-0805">Transcription regulation</keyword>
<dbReference type="Pfam" id="PF03466">
    <property type="entry name" value="LysR_substrate"/>
    <property type="match status" value="1"/>
</dbReference>
<dbReference type="Gene3D" id="3.40.190.10">
    <property type="entry name" value="Periplasmic binding protein-like II"/>
    <property type="match status" value="2"/>
</dbReference>
<dbReference type="PANTHER" id="PTHR30346:SF0">
    <property type="entry name" value="HCA OPERON TRANSCRIPTIONAL ACTIVATOR HCAR"/>
    <property type="match status" value="1"/>
</dbReference>
<evidence type="ECO:0000313" key="7">
    <source>
        <dbReference type="EMBL" id="EKO37562.1"/>
    </source>
</evidence>
<dbReference type="InterPro" id="IPR005119">
    <property type="entry name" value="LysR_subst-bd"/>
</dbReference>
<keyword evidence="4" id="KW-0804">Transcription</keyword>
<organism evidence="7 8">
    <name type="scientific">Solidesulfovibrio magneticus str. Maddingley MBC34</name>
    <dbReference type="NCBI Taxonomy" id="1206767"/>
    <lineage>
        <taxon>Bacteria</taxon>
        <taxon>Pseudomonadati</taxon>
        <taxon>Thermodesulfobacteriota</taxon>
        <taxon>Desulfovibrionia</taxon>
        <taxon>Desulfovibrionales</taxon>
        <taxon>Desulfovibrionaceae</taxon>
        <taxon>Solidesulfovibrio</taxon>
    </lineage>
</organism>
<proteinExistence type="inferred from homology"/>
<feature type="compositionally biased region" description="Basic and acidic residues" evidence="5">
    <location>
        <begin position="292"/>
        <end position="303"/>
    </location>
</feature>
<dbReference type="EMBL" id="ALAO01000395">
    <property type="protein sequence ID" value="EKO37562.1"/>
    <property type="molecule type" value="Genomic_DNA"/>
</dbReference>
<evidence type="ECO:0000256" key="3">
    <source>
        <dbReference type="ARBA" id="ARBA00023125"/>
    </source>
</evidence>
<dbReference type="FunFam" id="1.10.10.10:FF:000001">
    <property type="entry name" value="LysR family transcriptional regulator"/>
    <property type="match status" value="1"/>
</dbReference>
<dbReference type="GO" id="GO:0032993">
    <property type="term" value="C:protein-DNA complex"/>
    <property type="evidence" value="ECO:0007669"/>
    <property type="project" value="TreeGrafter"/>
</dbReference>
<dbReference type="Pfam" id="PF00126">
    <property type="entry name" value="HTH_1"/>
    <property type="match status" value="1"/>
</dbReference>
<dbReference type="CDD" id="cd08414">
    <property type="entry name" value="PBP2_LTTR_aromatics_like"/>
    <property type="match status" value="1"/>
</dbReference>
<protein>
    <submittedName>
        <fullName evidence="7">Transcriptional regulator</fullName>
    </submittedName>
</protein>